<dbReference type="PANTHER" id="PTHR17695:SF11">
    <property type="entry name" value="SMALL SUBUNIT PROCESSOME COMPONENT 20 HOMOLOG"/>
    <property type="match status" value="1"/>
</dbReference>
<dbReference type="PANTHER" id="PTHR17695">
    <property type="entry name" value="SMALL SUBUNIT PROCESSOME COMPONENT 20 HOMOLOG"/>
    <property type="match status" value="1"/>
</dbReference>
<protein>
    <recommendedName>
        <fullName evidence="7">Small subunit processome component 20 homolog</fullName>
    </recommendedName>
</protein>
<dbReference type="InterPro" id="IPR057525">
    <property type="entry name" value="UTP20_C"/>
</dbReference>
<dbReference type="InterPro" id="IPR052575">
    <property type="entry name" value="SSU_processome_comp_20"/>
</dbReference>
<sequence length="2852" mass="322501">MPPKHKEKNKIRFLPFADRIANINVDVIHRIGHRYEEDREEEVECYFRLALEKWENLNCSRGFKEFYSEVKNVETLAQLVLLRERVATTLLNHLEKRDPLTIQTLLDMVVAFARDIRKDFYPFYPDFLSKIISFLACKEAEVLEWSFHCLAYLFKFLWRCMVRNVKPVLSSLLPLLSPKRPQYIHYFAADSFSFLARKVKDPAAFLSLILDHLKEQPEDVEGCGRLVFAWLKGIRGQLHSCSKSVLLIMMQSFGNDSLPTDLLESLFSNVLSHLVVEIQPGGLTVLCEAIQVSVNQFYGIYNSGKSKSCEALGRTLRLVHQLCRHTDAIHITSPVSLVDLLLPIYGASSPLPDEILSEMASITAILLMSPTVRLPQDRTVKLSAKVLAVSPPGIILSFVKEILNWSSLETLILPRLLEIVAGGFISGNDNDLGLQILAQLVQAKVPSLFQDHNEPNLVSYNLDFTSASRGGAFKAEDIFTKLLSLLKITKKSDVSLLLTSLRERIYAIRVLPHIKPLNVKKALETLQIQISYLCQEMKLISSTSEENVELNVQSQKQLSQLLLLLGASLEAVIRLNEPGKDLALLLDLNLVLETLLPLSKLGSCRLSALQLLNLYLGFVDLENRKDADKISLSIYESLKLNLSAPHHLVREMTCCVLCKLPLAQELSTMFRLCLDAEVTEVTITNYRDKIQYLQKLSFETAQIFLVRHPEYRMAPLYFILGSLYVNFQLLWEPLKTLISSYAISMPSTDFWPTFHAQLALATEQRDYSSDHGTAPAIKFDCPLLDEYYSTLNTVDDRPDHAHYRLLLWDSCHDFPEICEQKHRDISVLFLTFMKNEYYAANADVANSWDIKKHADMSSSDDAHTESQEAEEDEDSCDEEDQEEVKDEDESMDVEDDATEPKRPRGRKSRASSLLQSDEKPSARFLTKTLLSKLKLFSKMKNPRGIYREPEVNQVYQDLLSNKNPDIQKAALECIFTYKHKYLTPYSQNLLSLIDNKAFKNEVTRFSIDKDSGAIQEEHRPKLIPIIMKLVYSKMVAKTGMRTGGKAGPAMRRALVFRFLAGCNEEEMLIFVKMAFRFFDQYLRDDLSVMVDSIQANIDLEKVVPPRRLQSVVNLLSVVQERFGGLMGNRLLSLILQLLTCVGATVDGILKHRSDIHVGFLNVLRGLRTSCIEVLTQFFERFEAYPWTSCEIDTVLRVFVFPIVDLLPIEGVHSPTALLKLFSVWGQHPRYFILFGSHASSSPECNPLSAIMKLLLGAKTHHVVCGSIMEILENMLTLKDHKQLDENDMEVDETYLEERAPPISVSHVLPLNEKEISALNLPGEVNLGSKLLFPHISSILEKFRIRLAASSKKGSGLNKLELRVLSCLSEFVRAPDTSATLADLLLPILTRRIAAPHEEEEVVLKMINTLNFLVKNVEKPYIYTRPIAALFSCISGVAGRKMLVSLVHSIAESTTAVFENLKEEMEQMTSIVSRLNAFDRRWVEQPDFDTRLDAFKSAQDLADQGKLSVDLGAIVIHQCFHVIRTEKDLSLKDFATHCLRKVAPMLCLQHGNDPTTTKFLVDTTVLTLIRNAIGKPSLETLHSEGVLLLGEMARECPNLHPVLKDLNLLTNKADLEVDFFENMQHMQFHRRTRALLRISDVLKSVESAPNPRTLTQFILPLVSQYICAENHTGKNSLIDAAIQAIGTMARLLPWHQYETVLRYYLGRLQNSSLFQKQLSRIVMVVLDAFHFDLSKASVMNGSGNSNKNEAILSHPVGKANGIEDVPEEKDEANETQADGEPLVEDLLEQMDIEEDKDAETEMTVETESVKTVLAIERQSTLCPSLASRVINIISTGLLPQLQRALAARTLIESVHKVNKKQAKQANHDRDAEEEEILRVPMAFAIVKLLQRLPKVMLTRNLPGVLIKLCTFLKSRLESVRRVTKETLQKVMISLGPSYLSTLLHEMTTLLTRGFQVHVLIYCLHAVLITLKETFKHGDIDDSITYIIEVCKHGLFGYAAEEREEGKVASKVHEAQSTKSYNTLLLTAQFVSEGYLTNLLIPFKEIIQSTHSHKIVKRASECLRQIVLGLSENKLIPPSSLLVFAVGVANESIPALTLKSRIKEKTKKEKEIEARQKPDCFIIQEAPKQRIGITSTDAARVAARMNAHVFVEFGLRLIYFQLKHEKLKEFDQDVRPLLDPLVPLFNDCLSSQHVKLSTISMQCLSWLLKMDLPSLRSTISSITASMFSLLHKFAAAGLSKGDNFDLVVAAFKAVAVLVRDVKYHTLDQDQLKALLLYAEQDVADAHKHATAFTLLKAILSRKLIVPEIHDVMEKVATLSITSDLIHVRIQARQVFHQFLMDYPLGKKLEKHLSFYLSQMNYELQPGRESALEMVNSIISSFPLSVLSKQCGLFFLTLGARLVNDDSPECRKMVAQCIGKMLSRLPNNDRDRLFNIGLLWLQDKKVSHRRLAAQLCGLFVICEKEEFERHLPQLLPAVIAQFSFNCSDESEGNPGAFVKAPSMVETERKFLQNDDEIEGSSKQVSESERMRDHHVYQVMQLVLKICNHCPSWLLNREYSSHVYNLTEHAQSLLAHPHEWVRLSAAQTLTHILNALNIEALSMVVNNTGTLSLKTEGLGFFAENTAQRLKSMILDHCAQFTPGADVGQQLLLQIVKNLIIFADVLKNTSEGDDKNIGNVEEADEKNKFVSLVWLTKRMRRVANMEVVQAPRSTTMRTMFLNWAAATVVKLGGECIRPVLHHILAPIVRELSSDEPAPEGSAIAQLRKLAKEVGSLIKKTVGTQFFLQTQAQLQTQIESVRAQRRIKRKQEAVAEPEKAAKRKIQKQIKKKESKKLARLKKHGKKFKKKKEISLEDD</sequence>
<evidence type="ECO:0000313" key="5">
    <source>
        <dbReference type="EMBL" id="KAJ1524969.1"/>
    </source>
</evidence>
<reference evidence="5" key="1">
    <citation type="submission" date="2022-12" db="EMBL/GenBank/DDBJ databases">
        <title>Chromosome-level genome assembly of the bean flower thrips Megalurothrips usitatus.</title>
        <authorList>
            <person name="Ma L."/>
            <person name="Liu Q."/>
            <person name="Li H."/>
            <person name="Cai W."/>
        </authorList>
    </citation>
    <scope>NUCLEOTIDE SEQUENCE</scope>
    <source>
        <strain evidence="5">Cailab_2022a</strain>
    </source>
</reference>
<feature type="compositionally biased region" description="Basic and acidic residues" evidence="1">
    <location>
        <begin position="856"/>
        <end position="866"/>
    </location>
</feature>
<dbReference type="Pfam" id="PF23099">
    <property type="entry name" value="UTP20_C"/>
    <property type="match status" value="1"/>
</dbReference>
<feature type="compositionally biased region" description="Basic residues" evidence="1">
    <location>
        <begin position="2815"/>
        <end position="2845"/>
    </location>
</feature>
<feature type="domain" description="U3 small nucleolar RNA-associated protein 20" evidence="3">
    <location>
        <begin position="1868"/>
        <end position="2085"/>
    </location>
</feature>
<feature type="compositionally biased region" description="Acidic residues" evidence="1">
    <location>
        <begin position="867"/>
        <end position="897"/>
    </location>
</feature>
<dbReference type="InterPro" id="IPR016024">
    <property type="entry name" value="ARM-type_fold"/>
</dbReference>
<evidence type="ECO:0000259" key="4">
    <source>
        <dbReference type="Pfam" id="PF23099"/>
    </source>
</evidence>
<dbReference type="Pfam" id="PF20416">
    <property type="entry name" value="UTP20"/>
    <property type="match status" value="1"/>
</dbReference>
<accession>A0AAV7XK22</accession>
<comment type="caution">
    <text evidence="5">The sequence shown here is derived from an EMBL/GenBank/DDBJ whole genome shotgun (WGS) entry which is preliminary data.</text>
</comment>
<evidence type="ECO:0000259" key="3">
    <source>
        <dbReference type="Pfam" id="PF20416"/>
    </source>
</evidence>
<dbReference type="InterPro" id="IPR011430">
    <property type="entry name" value="UTP20_N"/>
</dbReference>
<feature type="region of interest" description="Disordered" evidence="1">
    <location>
        <begin position="856"/>
        <end position="918"/>
    </location>
</feature>
<evidence type="ECO:0000259" key="2">
    <source>
        <dbReference type="Pfam" id="PF07539"/>
    </source>
</evidence>
<dbReference type="SUPFAM" id="SSF48371">
    <property type="entry name" value="ARM repeat"/>
    <property type="match status" value="3"/>
</dbReference>
<gene>
    <name evidence="5" type="ORF">ONE63_009821</name>
</gene>
<dbReference type="InterPro" id="IPR011989">
    <property type="entry name" value="ARM-like"/>
</dbReference>
<name>A0AAV7XK22_9NEOP</name>
<dbReference type="Proteomes" id="UP001075354">
    <property type="component" value="Chromosome 8"/>
</dbReference>
<dbReference type="Pfam" id="PF07539">
    <property type="entry name" value="UTP20_N"/>
    <property type="match status" value="1"/>
</dbReference>
<feature type="compositionally biased region" description="Basic and acidic residues" evidence="1">
    <location>
        <begin position="2804"/>
        <end position="2814"/>
    </location>
</feature>
<dbReference type="GO" id="GO:0032040">
    <property type="term" value="C:small-subunit processome"/>
    <property type="evidence" value="ECO:0007669"/>
    <property type="project" value="TreeGrafter"/>
</dbReference>
<dbReference type="Gene3D" id="1.25.10.10">
    <property type="entry name" value="Leucine-rich Repeat Variant"/>
    <property type="match status" value="1"/>
</dbReference>
<proteinExistence type="predicted"/>
<evidence type="ECO:0008006" key="7">
    <source>
        <dbReference type="Google" id="ProtNLM"/>
    </source>
</evidence>
<evidence type="ECO:0000256" key="1">
    <source>
        <dbReference type="SAM" id="MobiDB-lite"/>
    </source>
</evidence>
<dbReference type="InterPro" id="IPR046523">
    <property type="entry name" value="UTP20_dom"/>
</dbReference>
<evidence type="ECO:0000313" key="6">
    <source>
        <dbReference type="Proteomes" id="UP001075354"/>
    </source>
</evidence>
<feature type="region of interest" description="Disordered" evidence="1">
    <location>
        <begin position="2804"/>
        <end position="2852"/>
    </location>
</feature>
<keyword evidence="6" id="KW-1185">Reference proteome</keyword>
<dbReference type="EMBL" id="JAPTSV010000008">
    <property type="protein sequence ID" value="KAJ1524969.1"/>
    <property type="molecule type" value="Genomic_DNA"/>
</dbReference>
<feature type="domain" description="U3 small nucleolar RNA-associated protein 20 N-terminal" evidence="2">
    <location>
        <begin position="926"/>
        <end position="1574"/>
    </location>
</feature>
<dbReference type="GO" id="GO:0030686">
    <property type="term" value="C:90S preribosome"/>
    <property type="evidence" value="ECO:0007669"/>
    <property type="project" value="TreeGrafter"/>
</dbReference>
<feature type="domain" description="U3 small nucleolar RNA-associated protein 20 C-terminal" evidence="4">
    <location>
        <begin position="2517"/>
        <end position="2830"/>
    </location>
</feature>
<organism evidence="5 6">
    <name type="scientific">Megalurothrips usitatus</name>
    <name type="common">bean blossom thrips</name>
    <dbReference type="NCBI Taxonomy" id="439358"/>
    <lineage>
        <taxon>Eukaryota</taxon>
        <taxon>Metazoa</taxon>
        <taxon>Ecdysozoa</taxon>
        <taxon>Arthropoda</taxon>
        <taxon>Hexapoda</taxon>
        <taxon>Insecta</taxon>
        <taxon>Pterygota</taxon>
        <taxon>Neoptera</taxon>
        <taxon>Paraneoptera</taxon>
        <taxon>Thysanoptera</taxon>
        <taxon>Terebrantia</taxon>
        <taxon>Thripoidea</taxon>
        <taxon>Thripidae</taxon>
        <taxon>Megalurothrips</taxon>
    </lineage>
</organism>